<keyword evidence="1" id="KW-1133">Transmembrane helix</keyword>
<dbReference type="Proteomes" id="UP001652621">
    <property type="component" value="Unplaced"/>
</dbReference>
<dbReference type="RefSeq" id="XP_019895271.2">
    <property type="nucleotide sequence ID" value="XM_020039712.2"/>
</dbReference>
<gene>
    <name evidence="3" type="primary">LOC109614302</name>
</gene>
<dbReference type="GeneID" id="109614302"/>
<sequence>MYSNTAPCRPSLLLRCKSPPCSCEKCQDIRRRKTNDICLENCISCPDLLDSESSCDSLGARSASKSPPVNIYSALFDVFGITAFVIMTALTFWATVCYYLWNFAVYIYQSGRKAQIITLALLSIILIGIVYHGIKGHNKRVTHLEIPNNATTDINSSESFVSFMGQENPRQKGGAELPLCKHGKKSPTDCGSNKSSTSLCDLCSKYYKKSSVEKKSSMSDAQARQMFEKFKFYSIPSEWKSPPAFVVFLVDYLASLFGNPSGGSDNHVN</sequence>
<organism evidence="2 3">
    <name type="scientific">Musca domestica</name>
    <name type="common">House fly</name>
    <dbReference type="NCBI Taxonomy" id="7370"/>
    <lineage>
        <taxon>Eukaryota</taxon>
        <taxon>Metazoa</taxon>
        <taxon>Ecdysozoa</taxon>
        <taxon>Arthropoda</taxon>
        <taxon>Hexapoda</taxon>
        <taxon>Insecta</taxon>
        <taxon>Pterygota</taxon>
        <taxon>Neoptera</taxon>
        <taxon>Endopterygota</taxon>
        <taxon>Diptera</taxon>
        <taxon>Brachycera</taxon>
        <taxon>Muscomorpha</taxon>
        <taxon>Muscoidea</taxon>
        <taxon>Muscidae</taxon>
        <taxon>Musca</taxon>
    </lineage>
</organism>
<feature type="transmembrane region" description="Helical" evidence="1">
    <location>
        <begin position="113"/>
        <end position="134"/>
    </location>
</feature>
<reference evidence="3" key="1">
    <citation type="submission" date="2025-08" db="UniProtKB">
        <authorList>
            <consortium name="RefSeq"/>
        </authorList>
    </citation>
    <scope>IDENTIFICATION</scope>
    <source>
        <strain evidence="3">Aabys</strain>
        <tissue evidence="3">Whole body</tissue>
    </source>
</reference>
<keyword evidence="1" id="KW-0472">Membrane</keyword>
<dbReference type="KEGG" id="mde:109614302"/>
<dbReference type="AlphaFoldDB" id="A0A9J7DMP8"/>
<proteinExistence type="predicted"/>
<name>A0A9J7DMP8_MUSDO</name>
<evidence type="ECO:0000256" key="1">
    <source>
        <dbReference type="SAM" id="Phobius"/>
    </source>
</evidence>
<feature type="transmembrane region" description="Helical" evidence="1">
    <location>
        <begin position="74"/>
        <end position="101"/>
    </location>
</feature>
<accession>A0A9J7DMP8</accession>
<evidence type="ECO:0000313" key="3">
    <source>
        <dbReference type="RefSeq" id="XP_019895271.2"/>
    </source>
</evidence>
<keyword evidence="1" id="KW-0812">Transmembrane</keyword>
<dbReference type="VEuPathDB" id="VectorBase:MDOMA2_009209"/>
<evidence type="ECO:0000313" key="2">
    <source>
        <dbReference type="Proteomes" id="UP001652621"/>
    </source>
</evidence>
<protein>
    <submittedName>
        <fullName evidence="3">Uncharacterized protein LOC109614302</fullName>
    </submittedName>
</protein>
<keyword evidence="2" id="KW-1185">Reference proteome</keyword>